<sequence length="105" mass="11851">MTTRNLLTKLPGDATAEAFEHLAGNGAVRIERIVSRGQHAPETGWYEQDGAEWVAVIQGEAVLAFEDGEHLHLRPGDWIDIPALRRHRVEWTTPDTETVWLAVHY</sequence>
<name>A0A1D8IQW3_9GAMM</name>
<evidence type="ECO:0000313" key="2">
    <source>
        <dbReference type="EMBL" id="AOU98764.1"/>
    </source>
</evidence>
<dbReference type="InterPro" id="IPR011051">
    <property type="entry name" value="RmlC_Cupin_sf"/>
</dbReference>
<feature type="domain" description="Cupin type-2" evidence="1">
    <location>
        <begin position="42"/>
        <end position="103"/>
    </location>
</feature>
<dbReference type="EMBL" id="CP017415">
    <property type="protein sequence ID" value="AOU98764.1"/>
    <property type="molecule type" value="Genomic_DNA"/>
</dbReference>
<keyword evidence="3" id="KW-1185">Reference proteome</keyword>
<dbReference type="SUPFAM" id="SSF51182">
    <property type="entry name" value="RmlC-like cupins"/>
    <property type="match status" value="1"/>
</dbReference>
<evidence type="ECO:0000313" key="3">
    <source>
        <dbReference type="Proteomes" id="UP000095401"/>
    </source>
</evidence>
<evidence type="ECO:0000259" key="1">
    <source>
        <dbReference type="Pfam" id="PF07883"/>
    </source>
</evidence>
<reference evidence="3" key="1">
    <citation type="submission" date="2016-09" db="EMBL/GenBank/DDBJ databases">
        <title>Acidihalobacter prosperus F5.</title>
        <authorList>
            <person name="Khaleque H.N."/>
            <person name="Ramsay J.P."/>
            <person name="Kaksonen A.H."/>
            <person name="Boxall N.J."/>
            <person name="Watkin E.L.J."/>
        </authorList>
    </citation>
    <scope>NUCLEOTIDE SEQUENCE [LARGE SCALE GENOMIC DNA]</scope>
    <source>
        <strain evidence="3">F5</strain>
    </source>
</reference>
<proteinExistence type="predicted"/>
<accession>A0A1D8IQW3</accession>
<dbReference type="KEGG" id="aprs:BI364_13020"/>
<dbReference type="Pfam" id="PF07883">
    <property type="entry name" value="Cupin_2"/>
    <property type="match status" value="1"/>
</dbReference>
<dbReference type="InterPro" id="IPR013096">
    <property type="entry name" value="Cupin_2"/>
</dbReference>
<dbReference type="Gene3D" id="2.60.120.10">
    <property type="entry name" value="Jelly Rolls"/>
    <property type="match status" value="1"/>
</dbReference>
<dbReference type="InterPro" id="IPR014710">
    <property type="entry name" value="RmlC-like_jellyroll"/>
</dbReference>
<dbReference type="Proteomes" id="UP000095401">
    <property type="component" value="Chromosome"/>
</dbReference>
<gene>
    <name evidence="2" type="ORF">BI364_13020</name>
</gene>
<organism evidence="2 3">
    <name type="scientific">Acidihalobacter yilgarnensis</name>
    <dbReference type="NCBI Taxonomy" id="2819280"/>
    <lineage>
        <taxon>Bacteria</taxon>
        <taxon>Pseudomonadati</taxon>
        <taxon>Pseudomonadota</taxon>
        <taxon>Gammaproteobacteria</taxon>
        <taxon>Chromatiales</taxon>
        <taxon>Ectothiorhodospiraceae</taxon>
        <taxon>Acidihalobacter</taxon>
    </lineage>
</organism>
<protein>
    <submittedName>
        <fullName evidence="2">Cupin</fullName>
    </submittedName>
</protein>
<dbReference type="CDD" id="cd06981">
    <property type="entry name" value="cupin_reut_a1446"/>
    <property type="match status" value="1"/>
</dbReference>
<dbReference type="RefSeq" id="WP_070079121.1">
    <property type="nucleotide sequence ID" value="NZ_CP017415.1"/>
</dbReference>
<dbReference type="AlphaFoldDB" id="A0A1D8IQW3"/>